<dbReference type="Proteomes" id="UP000297322">
    <property type="component" value="Unassembled WGS sequence"/>
</dbReference>
<proteinExistence type="predicted"/>
<organism evidence="2 3">
    <name type="scientific">Pseudomonas fluorescens</name>
    <dbReference type="NCBI Taxonomy" id="294"/>
    <lineage>
        <taxon>Bacteria</taxon>
        <taxon>Pseudomonadati</taxon>
        <taxon>Pseudomonadota</taxon>
        <taxon>Gammaproteobacteria</taxon>
        <taxon>Pseudomonadales</taxon>
        <taxon>Pseudomonadaceae</taxon>
        <taxon>Pseudomonas</taxon>
    </lineage>
</organism>
<sequence length="1266" mass="136360">MPVSMINLHARNSLYPSHPSPEPEGPRIAVSSENTAQPGSPPGNGLLRAPGGHVAPLPFGTSAFEETAARREKRSLLNVPSSATPHTLGMLDGPASASVEADKILQTQLTGKMASVSDSSVSVPANALISRPFEIYKQVVNQPEVLAWLRSKGFSLDSVVIGHNGVTGLVTRDGVVTRQTYALQDTCGWWQISGRVMRALEALDPSHHGVPYVSAASSHISRNVASLFYGVQPPHTPEQASALAATLEAGWPALSTAQTRNRQLRLEWAKRGIAEMDDRHNLADALQRVAQGLEDDKPIALSATAFEVSRTHPLKSDHEARTRLAELIARPEMQGVLADLGQTLPDRPVRISEGRLQVLQPTLNQWLEVPVSDRWSQPLKDALAAVVVSSEPFGNALYSDDSHDLRQVARSMGLGALDTAGQARAAAKWLRTYFAPTTPVGNYATLLPQHWAAGALSAGDKTKLIALATDQKYGANTIGFALGLHAVTHVDPQETAAKADQIWDDILNTPQARQWGLELAQALNWYTGNADSDAAQHKNLLTSAILLSVDPDVPGVPGSAAGYPFYTPANMGREMGAVRKDFEKHLIEKKGVSVRAAPLVAHLFLAHAAPEFLVKPDQQESAALPGPLRQAPGKIRIGSPAWMTLSLGTALAEVWGGAGASRGMSLTELGALTTLQAVQPQQQVLAIGLGAKLVLDAGVMTGAVPRRSDNRYTPEDYQLASSAIARRSEALEQSVVTLGTAPPTRSSLAIKALKQAFPELTEREIETLTLTKPATKHSLSGVGINTKWPTLVEAYATGDLHEHWFKFSHPRMTQAQFEARIQTLPRIADQVAGAVDEYLSDVKGAMPSLMKMSLANLPLDVRQALEWGEVDVYRLRRETGETQKDDAAKGNKVARNRGWHGVLLRSKYNGKYRYLEFFPTSGTIIDRTASLAGNKSLNLKGGVLEKETVPRWRSGEKTHWYLRGTRQPFDFNAYLTGEAPRENTWSKVIISKVGASLAGSTAKGAGDNRNDWVPDTFASAKSQAIVDTVLTGNYLGNFSGHRQELIDHANAMLPSEDTVRGYVNRLTSGENGRALVSMISFIGPLVDIYEGNVKDGLKNLAIDALLLIGAGGLQGARKAWKAVKFASRLNKQAFGISALKEGTALLRGIFNPADGLSNLPSLPGRLTNFLRRSSKGVPVRIGMGVYAPVDIFAKLRFTRDTTPTVVDMLNKANAQQVTPLQGTVNQVELQAIQAGGAMVCDQSPQRFTVRLAPPGFCPNTPLAPTG</sequence>
<dbReference type="AlphaFoldDB" id="A0A4Y9TAY7"/>
<dbReference type="EMBL" id="SPVI01000014">
    <property type="protein sequence ID" value="TFW41281.1"/>
    <property type="molecule type" value="Genomic_DNA"/>
</dbReference>
<evidence type="ECO:0000313" key="2">
    <source>
        <dbReference type="EMBL" id="TFW41281.1"/>
    </source>
</evidence>
<accession>A0A4Y9TAY7</accession>
<feature type="region of interest" description="Disordered" evidence="1">
    <location>
        <begin position="12"/>
        <end position="52"/>
    </location>
</feature>
<reference evidence="2 3" key="1">
    <citation type="submission" date="2019-03" db="EMBL/GenBank/DDBJ databases">
        <title>Biocontrol and xenobiotic degradation properties of endophytic Pseudomonas fluorescens strain BRZ63.</title>
        <authorList>
            <person name="Chlebek D.A."/>
            <person name="Pinski A."/>
            <person name="Zur J.P."/>
            <person name="Michalska J."/>
            <person name="Hupert-Kocurek K.T."/>
        </authorList>
    </citation>
    <scope>NUCLEOTIDE SEQUENCE [LARGE SCALE GENOMIC DNA]</scope>
    <source>
        <strain evidence="2 3">BRZ63</strain>
    </source>
</reference>
<evidence type="ECO:0000256" key="1">
    <source>
        <dbReference type="SAM" id="MobiDB-lite"/>
    </source>
</evidence>
<dbReference type="RefSeq" id="WP_135196776.1">
    <property type="nucleotide sequence ID" value="NZ_SPVI01000014.1"/>
</dbReference>
<name>A0A4Y9TAY7_PSEFL</name>
<comment type="caution">
    <text evidence="2">The sequence shown here is derived from an EMBL/GenBank/DDBJ whole genome shotgun (WGS) entry which is preliminary data.</text>
</comment>
<gene>
    <name evidence="2" type="ORF">E4T65_21550</name>
</gene>
<protein>
    <submittedName>
        <fullName evidence="2">Uncharacterized protein</fullName>
    </submittedName>
</protein>
<evidence type="ECO:0000313" key="3">
    <source>
        <dbReference type="Proteomes" id="UP000297322"/>
    </source>
</evidence>